<sequence length="490" mass="55879">MNVMSSSQLPLNSPETETKRQQVKGYHYLQEAWIVFQPPDFNFLLFHGFLSGRFLTKPTSRYRPRRFVDSTSKRSKPRNIPKPEHLYGLPHRVHLQYKCDILIRHSTATSGIESNTLTSDLLFSTPQRAAICWQLHAKLLWHEYSVSLITQAFYALVFLTRYTDLFEENWWWGFLQWWNFLFKIFYLSSSLYTIAAMQFFFPRTREREKAWRFGAVILGGSLLLSPFVMIMKKKEYWGFQEWLWVFSQVLESVCVLPQLLLLRQTTVPTVITSLYIVFLGSYRALYILNWIARALDINGRKPDGISIVFGIIQTALYADFAWVYWTRQRVKLRNGGVVDSEDLRRGWLLTHIFGNKRIAGGHSTDDDEESAPALGGGRGGNGIGISNGNGSGSAPRSKWGARGISVSADDGVFDHEEDHGVTESLDPDAKMHDPDDLARALDDDDDGSPSRAEGSASLLGGSSDNYKNNNNNNNNNNNDRRDHDNAWADD</sequence>
<comment type="subcellular location">
    <subcellularLocation>
        <location evidence="1">Endoplasmic reticulum membrane</location>
        <topology evidence="1">Multi-pass membrane protein</topology>
    </subcellularLocation>
</comment>
<comment type="caution">
    <text evidence="13">The sequence shown here is derived from an EMBL/GenBank/DDBJ whole genome shotgun (WGS) entry which is preliminary data.</text>
</comment>
<feature type="compositionally biased region" description="Low complexity" evidence="11">
    <location>
        <begin position="449"/>
        <end position="477"/>
    </location>
</feature>
<evidence type="ECO:0000256" key="5">
    <source>
        <dbReference type="ARBA" id="ARBA00022824"/>
    </source>
</evidence>
<dbReference type="VEuPathDB" id="FungiDB:SMAC_02932"/>
<evidence type="ECO:0000256" key="12">
    <source>
        <dbReference type="SAM" id="Phobius"/>
    </source>
</evidence>
<keyword evidence="9 12" id="KW-0472">Membrane</keyword>
<keyword evidence="10" id="KW-0675">Receptor</keyword>
<keyword evidence="8 12" id="KW-1133">Transmembrane helix</keyword>
<dbReference type="AlphaFoldDB" id="F7VXW6"/>
<dbReference type="Pfam" id="PF00810">
    <property type="entry name" value="ER_lumen_recept"/>
    <property type="match status" value="1"/>
</dbReference>
<dbReference type="HOGENOM" id="CLU_556877_0_0_1"/>
<dbReference type="eggNOG" id="KOG3106">
    <property type="taxonomic scope" value="Eukaryota"/>
</dbReference>
<comment type="similarity">
    <text evidence="2">Belongs to the ERD2 family.</text>
</comment>
<keyword evidence="4 12" id="KW-0812">Transmembrane</keyword>
<evidence type="ECO:0000256" key="11">
    <source>
        <dbReference type="SAM" id="MobiDB-lite"/>
    </source>
</evidence>
<evidence type="ECO:0000256" key="6">
    <source>
        <dbReference type="ARBA" id="ARBA00022892"/>
    </source>
</evidence>
<reference evidence="13 14" key="1">
    <citation type="journal article" date="2010" name="PLoS Genet.">
        <title>De novo assembly of a 40 Mb eukaryotic genome from short sequence reads: Sordaria macrospora, a model organism for fungal morphogenesis.</title>
        <authorList>
            <person name="Nowrousian M."/>
            <person name="Stajich J."/>
            <person name="Chu M."/>
            <person name="Engh I."/>
            <person name="Espagne E."/>
            <person name="Halliday K."/>
            <person name="Kamerewerd J."/>
            <person name="Kempken F."/>
            <person name="Knab B."/>
            <person name="Kuo H.C."/>
            <person name="Osiewacz H.D."/>
            <person name="Poeggeler S."/>
            <person name="Read N."/>
            <person name="Seiler S."/>
            <person name="Smith K."/>
            <person name="Zickler D."/>
            <person name="Kueck U."/>
            <person name="Freitag M."/>
        </authorList>
    </citation>
    <scope>NUCLEOTIDE SEQUENCE [LARGE SCALE GENOMIC DNA]</scope>
    <source>
        <strain evidence="14">ATCC MYA-333 / DSM 997 / K(L3346) / K-hell</strain>
        <tissue evidence="13">Mycelium</tissue>
    </source>
</reference>
<dbReference type="Proteomes" id="UP000001881">
    <property type="component" value="Unassembled WGS sequence"/>
</dbReference>
<dbReference type="GO" id="GO:0015031">
    <property type="term" value="P:protein transport"/>
    <property type="evidence" value="ECO:0007669"/>
    <property type="project" value="UniProtKB-KW"/>
</dbReference>
<feature type="transmembrane region" description="Helical" evidence="12">
    <location>
        <begin position="144"/>
        <end position="160"/>
    </location>
</feature>
<dbReference type="PRINTS" id="PR00660">
    <property type="entry name" value="ERLUMENR"/>
</dbReference>
<keyword evidence="5" id="KW-0256">Endoplasmic reticulum</keyword>
<evidence type="ECO:0000256" key="2">
    <source>
        <dbReference type="ARBA" id="ARBA00010120"/>
    </source>
</evidence>
<feature type="compositionally biased region" description="Gly residues" evidence="11">
    <location>
        <begin position="374"/>
        <end position="391"/>
    </location>
</feature>
<dbReference type="EMBL" id="CABT02000012">
    <property type="protein sequence ID" value="CCC10360.1"/>
    <property type="molecule type" value="Genomic_DNA"/>
</dbReference>
<accession>F7VXW6</accession>
<name>F7VXW6_SORMK</name>
<dbReference type="STRING" id="771870.F7VXW6"/>
<keyword evidence="3" id="KW-0813">Transport</keyword>
<dbReference type="GO" id="GO:0005789">
    <property type="term" value="C:endoplasmic reticulum membrane"/>
    <property type="evidence" value="ECO:0007669"/>
    <property type="project" value="UniProtKB-SubCell"/>
</dbReference>
<dbReference type="OrthoDB" id="7694678at2759"/>
<evidence type="ECO:0000256" key="9">
    <source>
        <dbReference type="ARBA" id="ARBA00023136"/>
    </source>
</evidence>
<evidence type="ECO:0000256" key="8">
    <source>
        <dbReference type="ARBA" id="ARBA00022989"/>
    </source>
</evidence>
<organism evidence="13 14">
    <name type="scientific">Sordaria macrospora (strain ATCC MYA-333 / DSM 997 / K(L3346) / K-hell)</name>
    <dbReference type="NCBI Taxonomy" id="771870"/>
    <lineage>
        <taxon>Eukaryota</taxon>
        <taxon>Fungi</taxon>
        <taxon>Dikarya</taxon>
        <taxon>Ascomycota</taxon>
        <taxon>Pezizomycotina</taxon>
        <taxon>Sordariomycetes</taxon>
        <taxon>Sordariomycetidae</taxon>
        <taxon>Sordariales</taxon>
        <taxon>Sordariaceae</taxon>
        <taxon>Sordaria</taxon>
    </lineage>
</organism>
<evidence type="ECO:0000256" key="1">
    <source>
        <dbReference type="ARBA" id="ARBA00004477"/>
    </source>
</evidence>
<dbReference type="GO" id="GO:0006621">
    <property type="term" value="P:protein retention in ER lumen"/>
    <property type="evidence" value="ECO:0007669"/>
    <property type="project" value="InterPro"/>
</dbReference>
<keyword evidence="7" id="KW-0653">Protein transport</keyword>
<keyword evidence="6" id="KW-0931">ER-Golgi transport</keyword>
<evidence type="ECO:0000313" key="13">
    <source>
        <dbReference type="EMBL" id="CCC10360.1"/>
    </source>
</evidence>
<feature type="region of interest" description="Disordered" evidence="11">
    <location>
        <begin position="360"/>
        <end position="490"/>
    </location>
</feature>
<feature type="transmembrane region" description="Helical" evidence="12">
    <location>
        <begin position="274"/>
        <end position="292"/>
    </location>
</feature>
<protein>
    <submittedName>
        <fullName evidence="13">WGS project CABT00000000 data, contig 2.12</fullName>
    </submittedName>
</protein>
<dbReference type="PANTHER" id="PTHR10585">
    <property type="entry name" value="ER LUMEN PROTEIN RETAINING RECEPTOR"/>
    <property type="match status" value="1"/>
</dbReference>
<gene>
    <name evidence="13" type="ORF">SMAC_02932</name>
</gene>
<evidence type="ECO:0000256" key="3">
    <source>
        <dbReference type="ARBA" id="ARBA00022448"/>
    </source>
</evidence>
<evidence type="ECO:0000256" key="4">
    <source>
        <dbReference type="ARBA" id="ARBA00022692"/>
    </source>
</evidence>
<feature type="compositionally biased region" description="Basic and acidic residues" evidence="11">
    <location>
        <begin position="478"/>
        <end position="490"/>
    </location>
</feature>
<dbReference type="GO" id="GO:0016192">
    <property type="term" value="P:vesicle-mediated transport"/>
    <property type="evidence" value="ECO:0007669"/>
    <property type="project" value="UniProtKB-KW"/>
</dbReference>
<keyword evidence="14" id="KW-1185">Reference proteome</keyword>
<proteinExistence type="inferred from homology"/>
<feature type="transmembrane region" description="Helical" evidence="12">
    <location>
        <begin position="180"/>
        <end position="201"/>
    </location>
</feature>
<evidence type="ECO:0000256" key="10">
    <source>
        <dbReference type="ARBA" id="ARBA00023170"/>
    </source>
</evidence>
<evidence type="ECO:0000313" key="14">
    <source>
        <dbReference type="Proteomes" id="UP000001881"/>
    </source>
</evidence>
<dbReference type="OMA" id="CILIWAI"/>
<dbReference type="GO" id="GO:0046923">
    <property type="term" value="F:ER retention sequence binding"/>
    <property type="evidence" value="ECO:0007669"/>
    <property type="project" value="InterPro"/>
</dbReference>
<dbReference type="InterPro" id="IPR000133">
    <property type="entry name" value="ER_ret_rcpt"/>
</dbReference>
<dbReference type="InParanoid" id="F7VXW6"/>
<feature type="transmembrane region" description="Helical" evidence="12">
    <location>
        <begin position="213"/>
        <end position="230"/>
    </location>
</feature>
<feature type="transmembrane region" description="Helical" evidence="12">
    <location>
        <begin position="304"/>
        <end position="325"/>
    </location>
</feature>
<evidence type="ECO:0000256" key="7">
    <source>
        <dbReference type="ARBA" id="ARBA00022927"/>
    </source>
</evidence>
<feature type="compositionally biased region" description="Basic and acidic residues" evidence="11">
    <location>
        <begin position="412"/>
        <end position="441"/>
    </location>
</feature>